<dbReference type="InterPro" id="IPR050904">
    <property type="entry name" value="Adhesion/Biosynth-related"/>
</dbReference>
<dbReference type="OrthoDB" id="1144324at2"/>
<accession>A0A3S1CTA5</accession>
<dbReference type="InterPro" id="IPR000782">
    <property type="entry name" value="FAS1_domain"/>
</dbReference>
<organism evidence="1 2">
    <name type="scientific">Chitinophaga solisilvae</name>
    <dbReference type="NCBI Taxonomy" id="1233460"/>
    <lineage>
        <taxon>Bacteria</taxon>
        <taxon>Pseudomonadati</taxon>
        <taxon>Bacteroidota</taxon>
        <taxon>Chitinophagia</taxon>
        <taxon>Chitinophagales</taxon>
        <taxon>Chitinophagaceae</taxon>
        <taxon>Chitinophaga</taxon>
    </lineage>
</organism>
<proteinExistence type="predicted"/>
<evidence type="ECO:0000313" key="1">
    <source>
        <dbReference type="EMBL" id="NSL90863.1"/>
    </source>
</evidence>
<dbReference type="Pfam" id="PF02469">
    <property type="entry name" value="Fasciclin"/>
    <property type="match status" value="2"/>
</dbReference>
<keyword evidence="2" id="KW-1185">Reference proteome</keyword>
<sequence>MQLHKLSFLFFLSLLIVTGCKKDNLTLPPDEIGGKRAVGDFVRNNYDLSILAAGLEKTGLMDSLNQPGPFTLFAPDNNAFKDMGVTSAAAFNTMNTDSLRDALKYHVFRERKYIGDFPVQMSNKFVTLSGAEMYVSVSMMPGSPFSPPIHRNVYVNGALVYKENKRDIALANGVVHVIRKPLKYYPQTIQEFLQADTSLTLFVAALKQFKLWDGLSAKGPFTVFAPDNKAFRNQRLTADSISRMDPAAFKPIAMSIYTTEHKIRRIFSTDWQQINGNFGTNDTFIQLTGFIMQPFYEYNSYNLTETAYLKPMTPEGGAGTNGPYTINYKGSIAKGTDHVVTNGVVHKIDDLLLYPRTLRK</sequence>
<dbReference type="PANTHER" id="PTHR10900">
    <property type="entry name" value="PERIOSTIN-RELATED"/>
    <property type="match status" value="1"/>
</dbReference>
<reference evidence="1" key="1">
    <citation type="submission" date="2020-05" db="EMBL/GenBank/DDBJ databases">
        <title>Chitinophaga laudate sp. nov., isolated from a tropical peat swamp.</title>
        <authorList>
            <person name="Goh C.B.S."/>
            <person name="Lee M.S."/>
            <person name="Parimannan S."/>
            <person name="Pasbakhsh P."/>
            <person name="Yule C.M."/>
            <person name="Rajandas H."/>
            <person name="Loke S."/>
            <person name="Croft L."/>
            <person name="Tan J.B.L."/>
        </authorList>
    </citation>
    <scope>NUCLEOTIDE SEQUENCE</scope>
    <source>
        <strain evidence="1">Mgbs1</strain>
    </source>
</reference>
<dbReference type="Gene3D" id="2.30.180.10">
    <property type="entry name" value="FAS1 domain"/>
    <property type="match status" value="2"/>
</dbReference>
<dbReference type="EMBL" id="RIAR02000001">
    <property type="protein sequence ID" value="NSL90863.1"/>
    <property type="molecule type" value="Genomic_DNA"/>
</dbReference>
<dbReference type="Proteomes" id="UP000281028">
    <property type="component" value="Unassembled WGS sequence"/>
</dbReference>
<protein>
    <submittedName>
        <fullName evidence="1">Fasciclin domain-containing protein</fullName>
    </submittedName>
</protein>
<dbReference type="InterPro" id="IPR036378">
    <property type="entry name" value="FAS1_dom_sf"/>
</dbReference>
<name>A0A3S1CTA5_9BACT</name>
<dbReference type="PROSITE" id="PS50213">
    <property type="entry name" value="FAS1"/>
    <property type="match status" value="2"/>
</dbReference>
<dbReference type="AlphaFoldDB" id="A0A3S1CTA5"/>
<comment type="caution">
    <text evidence="1">The sequence shown here is derived from an EMBL/GenBank/DDBJ whole genome shotgun (WGS) entry which is preliminary data.</text>
</comment>
<dbReference type="PROSITE" id="PS51257">
    <property type="entry name" value="PROKAR_LIPOPROTEIN"/>
    <property type="match status" value="1"/>
</dbReference>
<dbReference type="SMART" id="SM00554">
    <property type="entry name" value="FAS1"/>
    <property type="match status" value="2"/>
</dbReference>
<dbReference type="SUPFAM" id="SSF82153">
    <property type="entry name" value="FAS1 domain"/>
    <property type="match status" value="2"/>
</dbReference>
<dbReference type="GO" id="GO:0005615">
    <property type="term" value="C:extracellular space"/>
    <property type="evidence" value="ECO:0007669"/>
    <property type="project" value="TreeGrafter"/>
</dbReference>
<dbReference type="PANTHER" id="PTHR10900:SF77">
    <property type="entry name" value="FI19380P1"/>
    <property type="match status" value="1"/>
</dbReference>
<gene>
    <name evidence="1" type="ORF">ECE50_028830</name>
</gene>
<evidence type="ECO:0000313" key="2">
    <source>
        <dbReference type="Proteomes" id="UP000281028"/>
    </source>
</evidence>